<organism evidence="2 3">
    <name type="scientific">Nepenthes gracilis</name>
    <name type="common">Slender pitcher plant</name>
    <dbReference type="NCBI Taxonomy" id="150966"/>
    <lineage>
        <taxon>Eukaryota</taxon>
        <taxon>Viridiplantae</taxon>
        <taxon>Streptophyta</taxon>
        <taxon>Embryophyta</taxon>
        <taxon>Tracheophyta</taxon>
        <taxon>Spermatophyta</taxon>
        <taxon>Magnoliopsida</taxon>
        <taxon>eudicotyledons</taxon>
        <taxon>Gunneridae</taxon>
        <taxon>Pentapetalae</taxon>
        <taxon>Caryophyllales</taxon>
        <taxon>Nepenthaceae</taxon>
        <taxon>Nepenthes</taxon>
    </lineage>
</organism>
<feature type="compositionally biased region" description="Polar residues" evidence="1">
    <location>
        <begin position="30"/>
        <end position="41"/>
    </location>
</feature>
<protein>
    <submittedName>
        <fullName evidence="2">Uncharacterized protein</fullName>
    </submittedName>
</protein>
<evidence type="ECO:0000313" key="3">
    <source>
        <dbReference type="Proteomes" id="UP001279734"/>
    </source>
</evidence>
<dbReference type="PANTHER" id="PTHR15503:SF45">
    <property type="entry name" value="RNA-DIRECTED DNA POLYMERASE HOMOLOG"/>
    <property type="match status" value="1"/>
</dbReference>
<dbReference type="CDD" id="cd00303">
    <property type="entry name" value="retropepsin_like"/>
    <property type="match status" value="1"/>
</dbReference>
<reference evidence="2" key="1">
    <citation type="submission" date="2023-05" db="EMBL/GenBank/DDBJ databases">
        <title>Nepenthes gracilis genome sequencing.</title>
        <authorList>
            <person name="Fukushima K."/>
        </authorList>
    </citation>
    <scope>NUCLEOTIDE SEQUENCE</scope>
    <source>
        <strain evidence="2">SING2019-196</strain>
    </source>
</reference>
<name>A0AAD3P4B0_NEPGR</name>
<dbReference type="Proteomes" id="UP001279734">
    <property type="component" value="Unassembled WGS sequence"/>
</dbReference>
<dbReference type="EMBL" id="BSYO01000002">
    <property type="protein sequence ID" value="GMH00960.1"/>
    <property type="molecule type" value="Genomic_DNA"/>
</dbReference>
<gene>
    <name evidence="2" type="ORF">Nepgr_002799</name>
</gene>
<dbReference type="InterPro" id="IPR021109">
    <property type="entry name" value="Peptidase_aspartic_dom_sf"/>
</dbReference>
<dbReference type="InterPro" id="IPR032567">
    <property type="entry name" value="RTL1-rel"/>
</dbReference>
<keyword evidence="3" id="KW-1185">Reference proteome</keyword>
<dbReference type="Pfam" id="PF08284">
    <property type="entry name" value="RVP_2"/>
    <property type="match status" value="1"/>
</dbReference>
<comment type="caution">
    <text evidence="2">The sequence shown here is derived from an EMBL/GenBank/DDBJ whole genome shotgun (WGS) entry which is preliminary data.</text>
</comment>
<feature type="region of interest" description="Disordered" evidence="1">
    <location>
        <begin position="1"/>
        <end position="42"/>
    </location>
</feature>
<sequence length="321" mass="35449">MILNQASRASASGGPSKKAKPLKSSREQDQSVQTSRASNGTCDHCGRAHEGKPCYKKLGVCYNCGQGGHMIKNYPLAKQVPELRSPILAKVFTVFAKEAETSTKVVEGTLSICENSSHVLFDSGSTHLFVSHDFMKCLMTLPQVLGCPLMVASPTWSSIILNVVFPESLVESNGFGMPVNLVLLKMKDFDAILGMDWLARHHAKIDCSHKRVEFAISGNKPFYIQGVRRKEASCFISTLHAWHLIGNRCQVYLAFASVTEGQGTLTKEIPVICEFEDLFLDELHELPPRREIEFGIELVPGAAPISKVPYRMAPTELKELK</sequence>
<accession>A0AAD3P4B0</accession>
<dbReference type="PANTHER" id="PTHR15503">
    <property type="entry name" value="LDOC1 RELATED"/>
    <property type="match status" value="1"/>
</dbReference>
<dbReference type="Gene3D" id="2.40.70.10">
    <property type="entry name" value="Acid Proteases"/>
    <property type="match status" value="1"/>
</dbReference>
<proteinExistence type="predicted"/>
<evidence type="ECO:0000313" key="2">
    <source>
        <dbReference type="EMBL" id="GMH00960.1"/>
    </source>
</evidence>
<feature type="compositionally biased region" description="Polar residues" evidence="1">
    <location>
        <begin position="1"/>
        <end position="10"/>
    </location>
</feature>
<dbReference type="Gene3D" id="4.10.60.10">
    <property type="entry name" value="Zinc finger, CCHC-type"/>
    <property type="match status" value="1"/>
</dbReference>
<dbReference type="AlphaFoldDB" id="A0AAD3P4B0"/>
<evidence type="ECO:0000256" key="1">
    <source>
        <dbReference type="SAM" id="MobiDB-lite"/>
    </source>
</evidence>